<protein>
    <submittedName>
        <fullName evidence="1">Uncharacterized protein</fullName>
    </submittedName>
</protein>
<dbReference type="EMBL" id="JAPWHE010000014">
    <property type="protein sequence ID" value="MCZ4331064.1"/>
    <property type="molecule type" value="Genomic_DNA"/>
</dbReference>
<dbReference type="RefSeq" id="WP_269360181.1">
    <property type="nucleotide sequence ID" value="NZ_JAPWHE010000014.1"/>
</dbReference>
<sequence length="91" mass="10432">MEISQTKQVKVDAKTINIHMKVSDRFSYQILDAQGDILHEQDDGYVPDFMPGDHYGDYVILEIDIDTGVVKNWKKLDASDIEAVMEPNHDH</sequence>
<keyword evidence="2" id="KW-1185">Reference proteome</keyword>
<gene>
    <name evidence="1" type="ORF">O4H32_14030</name>
</gene>
<organism evidence="1 2">
    <name type="scientific">Castellaniella denitrificans</name>
    <dbReference type="NCBI Taxonomy" id="56119"/>
    <lineage>
        <taxon>Bacteria</taxon>
        <taxon>Pseudomonadati</taxon>
        <taxon>Pseudomonadota</taxon>
        <taxon>Betaproteobacteria</taxon>
        <taxon>Burkholderiales</taxon>
        <taxon>Alcaligenaceae</taxon>
        <taxon>Castellaniella</taxon>
    </lineage>
</organism>
<reference evidence="1" key="1">
    <citation type="submission" date="2022-12" db="EMBL/GenBank/DDBJ databases">
        <title>Bacterial isolates from different developmental stages of Nematostella vectensis.</title>
        <authorList>
            <person name="Fraune S."/>
        </authorList>
    </citation>
    <scope>NUCLEOTIDE SEQUENCE</scope>
    <source>
        <strain evidence="1">G21619-S1</strain>
    </source>
</reference>
<comment type="caution">
    <text evidence="1">The sequence shown here is derived from an EMBL/GenBank/DDBJ whole genome shotgun (WGS) entry which is preliminary data.</text>
</comment>
<proteinExistence type="predicted"/>
<dbReference type="Proteomes" id="UP001068379">
    <property type="component" value="Unassembled WGS sequence"/>
</dbReference>
<evidence type="ECO:0000313" key="1">
    <source>
        <dbReference type="EMBL" id="MCZ4331064.1"/>
    </source>
</evidence>
<accession>A0ABT4M7H2</accession>
<evidence type="ECO:0000313" key="2">
    <source>
        <dbReference type="Proteomes" id="UP001068379"/>
    </source>
</evidence>
<name>A0ABT4M7H2_9BURK</name>